<evidence type="ECO:0000313" key="7">
    <source>
        <dbReference type="Proteomes" id="UP001630303"/>
    </source>
</evidence>
<dbReference type="EMBL" id="JAROCE010000001">
    <property type="protein sequence ID" value="MFM2720132.1"/>
    <property type="molecule type" value="Genomic_DNA"/>
</dbReference>
<keyword evidence="7" id="KW-1185">Reference proteome</keyword>
<name>A0ABW9GH26_9MICO</name>
<feature type="compositionally biased region" description="Low complexity" evidence="4">
    <location>
        <begin position="724"/>
        <end position="742"/>
    </location>
</feature>
<dbReference type="InterPro" id="IPR036388">
    <property type="entry name" value="WH-like_DNA-bd_sf"/>
</dbReference>
<dbReference type="SMART" id="SM00421">
    <property type="entry name" value="HTH_LUXR"/>
    <property type="match status" value="1"/>
</dbReference>
<dbReference type="SUPFAM" id="SSF52540">
    <property type="entry name" value="P-loop containing nucleoside triphosphate hydrolases"/>
    <property type="match status" value="1"/>
</dbReference>
<evidence type="ECO:0000256" key="3">
    <source>
        <dbReference type="ARBA" id="ARBA00023163"/>
    </source>
</evidence>
<feature type="region of interest" description="Disordered" evidence="4">
    <location>
        <begin position="724"/>
        <end position="743"/>
    </location>
</feature>
<dbReference type="PROSITE" id="PS50043">
    <property type="entry name" value="HTH_LUXR_2"/>
    <property type="match status" value="1"/>
</dbReference>
<dbReference type="Pfam" id="PF00196">
    <property type="entry name" value="GerE"/>
    <property type="match status" value="1"/>
</dbReference>
<dbReference type="PRINTS" id="PR00038">
    <property type="entry name" value="HTHLUXR"/>
</dbReference>
<dbReference type="InterPro" id="IPR000792">
    <property type="entry name" value="Tscrpt_reg_LuxR_C"/>
</dbReference>
<reference evidence="6 7" key="1">
    <citation type="submission" date="2023-03" db="EMBL/GenBank/DDBJ databases">
        <title>MT1 and MT2 Draft Genomes of Novel Species.</title>
        <authorList>
            <person name="Venkateswaran K."/>
        </authorList>
    </citation>
    <scope>NUCLEOTIDE SEQUENCE [LARGE SCALE GENOMIC DNA]</scope>
    <source>
        <strain evidence="6 7">IF8SW-P5</strain>
    </source>
</reference>
<dbReference type="Gene3D" id="1.10.10.10">
    <property type="entry name" value="Winged helix-like DNA-binding domain superfamily/Winged helix DNA-binding domain"/>
    <property type="match status" value="1"/>
</dbReference>
<evidence type="ECO:0000256" key="1">
    <source>
        <dbReference type="ARBA" id="ARBA00023015"/>
    </source>
</evidence>
<gene>
    <name evidence="6" type="ORF">P5G46_06420</name>
</gene>
<keyword evidence="2" id="KW-0238">DNA-binding</keyword>
<dbReference type="RefSeq" id="WP_408905239.1">
    <property type="nucleotide sequence ID" value="NZ_JAROCE010000001.1"/>
</dbReference>
<dbReference type="SUPFAM" id="SSF46894">
    <property type="entry name" value="C-terminal effector domain of the bipartite response regulators"/>
    <property type="match status" value="1"/>
</dbReference>
<proteinExistence type="predicted"/>
<dbReference type="CDD" id="cd06170">
    <property type="entry name" value="LuxR_C_like"/>
    <property type="match status" value="1"/>
</dbReference>
<evidence type="ECO:0000313" key="6">
    <source>
        <dbReference type="EMBL" id="MFM2720132.1"/>
    </source>
</evidence>
<comment type="caution">
    <text evidence="6">The sequence shown here is derived from an EMBL/GenBank/DDBJ whole genome shotgun (WGS) entry which is preliminary data.</text>
</comment>
<evidence type="ECO:0000259" key="5">
    <source>
        <dbReference type="PROSITE" id="PS50043"/>
    </source>
</evidence>
<dbReference type="InterPro" id="IPR016032">
    <property type="entry name" value="Sig_transdc_resp-reg_C-effctor"/>
</dbReference>
<keyword evidence="3" id="KW-0804">Transcription</keyword>
<accession>A0ABW9GH26</accession>
<evidence type="ECO:0000256" key="2">
    <source>
        <dbReference type="ARBA" id="ARBA00023125"/>
    </source>
</evidence>
<organism evidence="6 7">
    <name type="scientific">Microbacterium mcarthurae</name>
    <dbReference type="NCBI Taxonomy" id="3035918"/>
    <lineage>
        <taxon>Bacteria</taxon>
        <taxon>Bacillati</taxon>
        <taxon>Actinomycetota</taxon>
        <taxon>Actinomycetes</taxon>
        <taxon>Micrococcales</taxon>
        <taxon>Microbacteriaceae</taxon>
        <taxon>Microbacterium</taxon>
    </lineage>
</organism>
<feature type="domain" description="HTH luxR-type" evidence="5">
    <location>
        <begin position="736"/>
        <end position="801"/>
    </location>
</feature>
<sequence>MASGGAVVLVGPLGTGKTETMHRVAHALAERDVASDLIRGLARVPTALAGSGGLPVAGAALLVDDAHDLDPDSASMLIEAVCRQRVPVCFAVEAPTVARASSDPVTGALLGLASKGFARRIDLEPLGDAEARSFVVESGAGDLDDMTIETIVWLANGSRALLKELAEVAREASADGRDPLVAVRDVPVWARLADTVHSHLAGLDADHLRTLVTVHRFPGLASAHAVRIRPQHEIDALRRGGYLHREESHTGSLWANPLLAQGAARILGAAQVDALVGSAVSRLLEGGGRWWSPPIATGLADLLLRGGALPAPAPAHLCQRALRDAARRNNDDGRWAAAEAYAAMGIAGAADDAGLQLELAHARVSAGEPSAGLRLPEILSDEEDRARALLLSATWGVRGYTSRAQELRSALERGASGPEDPHVTFALIDALGLSLEWPEARDAAHDAARATTGQWRLWCWLMEAYARGELADAEGAKRLLTRVDEDVIDGGTPGLTTTDRLWILMVELATHLVLGEDAPPIHERIARERRRAAREGNDRVLGIAGLAVALSAAVRGESDAAVRSLDAARARFAPLRQDMAVAGVKLWIAQFLASNGRTGEARAIAERVETVWSEGPLSLRHACAATRSIIDALDQRNDEAARALRGALAATTSRQSPMRRARDLYRGVALDVLGEEALLEIRRLLHDGRSPLTHALSHPPHRSPREGTVRSAFLGTLIARTPSSSDASAAASPRPGSAESSSLTRRECEIATLIAAGMSNRQIADHLFISVRTVESHIYQARGKVGAGSRRGLGEYFAGHAIGA</sequence>
<keyword evidence="1" id="KW-0805">Transcription regulation</keyword>
<dbReference type="Proteomes" id="UP001630303">
    <property type="component" value="Unassembled WGS sequence"/>
</dbReference>
<dbReference type="PANTHER" id="PTHR44688:SF16">
    <property type="entry name" value="DNA-BINDING TRANSCRIPTIONAL ACTIVATOR DEVR_DOSR"/>
    <property type="match status" value="1"/>
</dbReference>
<dbReference type="InterPro" id="IPR027417">
    <property type="entry name" value="P-loop_NTPase"/>
</dbReference>
<protein>
    <submittedName>
        <fullName evidence="6">LuxR C-terminal-related transcriptional regulator</fullName>
    </submittedName>
</protein>
<evidence type="ECO:0000256" key="4">
    <source>
        <dbReference type="SAM" id="MobiDB-lite"/>
    </source>
</evidence>
<dbReference type="PANTHER" id="PTHR44688">
    <property type="entry name" value="DNA-BINDING TRANSCRIPTIONAL ACTIVATOR DEVR_DOSR"/>
    <property type="match status" value="1"/>
</dbReference>